<dbReference type="Proteomes" id="UP000702544">
    <property type="component" value="Unassembled WGS sequence"/>
</dbReference>
<evidence type="ECO:0000256" key="1">
    <source>
        <dbReference type="ARBA" id="ARBA00004496"/>
    </source>
</evidence>
<comment type="caution">
    <text evidence="11">The sequence shown here is derived from an EMBL/GenBank/DDBJ whole genome shotgun (WGS) entry which is preliminary data.</text>
</comment>
<comment type="subcellular location">
    <subcellularLocation>
        <location evidence="1">Cytoplasm</location>
    </subcellularLocation>
</comment>
<evidence type="ECO:0000256" key="7">
    <source>
        <dbReference type="ARBA" id="ARBA00022741"/>
    </source>
</evidence>
<dbReference type="InterPro" id="IPR003442">
    <property type="entry name" value="T6A_TsaE"/>
</dbReference>
<dbReference type="InterPro" id="IPR027417">
    <property type="entry name" value="P-loop_NTPase"/>
</dbReference>
<evidence type="ECO:0000256" key="8">
    <source>
        <dbReference type="ARBA" id="ARBA00022840"/>
    </source>
</evidence>
<dbReference type="AlphaFoldDB" id="A0AAE4Z502"/>
<proteinExistence type="inferred from homology"/>
<evidence type="ECO:0000256" key="4">
    <source>
        <dbReference type="ARBA" id="ARBA00022490"/>
    </source>
</evidence>
<keyword evidence="5" id="KW-0819">tRNA processing</keyword>
<accession>A0AAE4Z502</accession>
<sequence>MRTLGPSALSEPQLVAWGERIGASAEPPLWMSLNGPLGAGKSVLARAVCRGAGVTGHIPSPSFTLVQSYRSRRGFTIHHVDLYRLRPGDPIEPLGWDDLMDGSGFVLLEWANRAGGQQPEDRWEVEIDYHDRADRRTVEVRRLGAAPELIEW</sequence>
<comment type="similarity">
    <text evidence="2">Belongs to the TsaE family.</text>
</comment>
<dbReference type="SUPFAM" id="SSF52540">
    <property type="entry name" value="P-loop containing nucleoside triphosphate hydrolases"/>
    <property type="match status" value="1"/>
</dbReference>
<dbReference type="Pfam" id="PF02367">
    <property type="entry name" value="TsaE"/>
    <property type="match status" value="1"/>
</dbReference>
<keyword evidence="8" id="KW-0067">ATP-binding</keyword>
<evidence type="ECO:0000256" key="5">
    <source>
        <dbReference type="ARBA" id="ARBA00022694"/>
    </source>
</evidence>
<evidence type="ECO:0000313" key="12">
    <source>
        <dbReference type="Proteomes" id="UP000702544"/>
    </source>
</evidence>
<keyword evidence="7" id="KW-0547">Nucleotide-binding</keyword>
<dbReference type="GO" id="GO:0046872">
    <property type="term" value="F:metal ion binding"/>
    <property type="evidence" value="ECO:0007669"/>
    <property type="project" value="UniProtKB-KW"/>
</dbReference>
<reference evidence="11 12" key="1">
    <citation type="submission" date="2020-01" db="EMBL/GenBank/DDBJ databases">
        <title>Genomes assembled from Gulf of Kutch pelagic sediment metagenomes.</title>
        <authorList>
            <person name="Chandrashekar M."/>
            <person name="Mahajan M.S."/>
            <person name="Dave K.J."/>
            <person name="Vatsa P."/>
            <person name="Nathani N.M."/>
        </authorList>
    </citation>
    <scope>NUCLEOTIDE SEQUENCE [LARGE SCALE GENOMIC DNA]</scope>
    <source>
        <strain evidence="11">KS3-K002</strain>
    </source>
</reference>
<dbReference type="GO" id="GO:0005737">
    <property type="term" value="C:cytoplasm"/>
    <property type="evidence" value="ECO:0007669"/>
    <property type="project" value="UniProtKB-SubCell"/>
</dbReference>
<organism evidence="11 12">
    <name type="scientific">Candidatus Kutchimonas denitrificans</name>
    <dbReference type="NCBI Taxonomy" id="3056748"/>
    <lineage>
        <taxon>Bacteria</taxon>
        <taxon>Pseudomonadati</taxon>
        <taxon>Gemmatimonadota</taxon>
        <taxon>Gemmatimonadia</taxon>
        <taxon>Candidatus Palauibacterales</taxon>
        <taxon>Candidatus Palauibacteraceae</taxon>
        <taxon>Candidatus Kutchimonas</taxon>
    </lineage>
</organism>
<dbReference type="NCBIfam" id="TIGR00150">
    <property type="entry name" value="T6A_YjeE"/>
    <property type="match status" value="1"/>
</dbReference>
<evidence type="ECO:0000313" key="11">
    <source>
        <dbReference type="EMBL" id="NIR73899.1"/>
    </source>
</evidence>
<protein>
    <recommendedName>
        <fullName evidence="3">tRNA threonylcarbamoyladenosine biosynthesis protein TsaE</fullName>
    </recommendedName>
    <alternativeName>
        <fullName evidence="10">t(6)A37 threonylcarbamoyladenosine biosynthesis protein TsaE</fullName>
    </alternativeName>
</protein>
<keyword evidence="6" id="KW-0479">Metal-binding</keyword>
<dbReference type="PANTHER" id="PTHR33540">
    <property type="entry name" value="TRNA THREONYLCARBAMOYLADENOSINE BIOSYNTHESIS PROTEIN TSAE"/>
    <property type="match status" value="1"/>
</dbReference>
<dbReference type="GO" id="GO:0002949">
    <property type="term" value="P:tRNA threonylcarbamoyladenosine modification"/>
    <property type="evidence" value="ECO:0007669"/>
    <property type="project" value="InterPro"/>
</dbReference>
<name>A0AAE4Z502_9BACT</name>
<dbReference type="Gene3D" id="3.40.50.300">
    <property type="entry name" value="P-loop containing nucleotide triphosphate hydrolases"/>
    <property type="match status" value="1"/>
</dbReference>
<dbReference type="GO" id="GO:0005524">
    <property type="term" value="F:ATP binding"/>
    <property type="evidence" value="ECO:0007669"/>
    <property type="project" value="UniProtKB-KW"/>
</dbReference>
<dbReference type="PANTHER" id="PTHR33540:SF2">
    <property type="entry name" value="TRNA THREONYLCARBAMOYLADENOSINE BIOSYNTHESIS PROTEIN TSAE"/>
    <property type="match status" value="1"/>
</dbReference>
<evidence type="ECO:0000256" key="9">
    <source>
        <dbReference type="ARBA" id="ARBA00022842"/>
    </source>
</evidence>
<gene>
    <name evidence="11" type="primary">tsaE</name>
    <name evidence="11" type="ORF">GWO12_02105</name>
</gene>
<evidence type="ECO:0000256" key="2">
    <source>
        <dbReference type="ARBA" id="ARBA00007599"/>
    </source>
</evidence>
<dbReference type="EMBL" id="JAACAK010000017">
    <property type="protein sequence ID" value="NIR73899.1"/>
    <property type="molecule type" value="Genomic_DNA"/>
</dbReference>
<keyword evidence="9" id="KW-0460">Magnesium</keyword>
<evidence type="ECO:0000256" key="3">
    <source>
        <dbReference type="ARBA" id="ARBA00019010"/>
    </source>
</evidence>
<evidence type="ECO:0000256" key="6">
    <source>
        <dbReference type="ARBA" id="ARBA00022723"/>
    </source>
</evidence>
<keyword evidence="4" id="KW-0963">Cytoplasm</keyword>
<evidence type="ECO:0000256" key="10">
    <source>
        <dbReference type="ARBA" id="ARBA00032441"/>
    </source>
</evidence>